<proteinExistence type="predicted"/>
<reference evidence="1" key="1">
    <citation type="submission" date="2023-07" db="EMBL/GenBank/DDBJ databases">
        <authorList>
            <consortium name="CYATHOMIX"/>
        </authorList>
    </citation>
    <scope>NUCLEOTIDE SEQUENCE</scope>
    <source>
        <strain evidence="1">N/A</strain>
    </source>
</reference>
<name>A0AA36GUJ0_CYLNA</name>
<protein>
    <submittedName>
        <fullName evidence="1">Uncharacterized protein</fullName>
    </submittedName>
</protein>
<comment type="caution">
    <text evidence="1">The sequence shown here is derived from an EMBL/GenBank/DDBJ whole genome shotgun (WGS) entry which is preliminary data.</text>
</comment>
<accession>A0AA36GUJ0</accession>
<dbReference type="Proteomes" id="UP001176961">
    <property type="component" value="Unassembled WGS sequence"/>
</dbReference>
<organism evidence="1 2">
    <name type="scientific">Cylicocyclus nassatus</name>
    <name type="common">Nematode worm</name>
    <dbReference type="NCBI Taxonomy" id="53992"/>
    <lineage>
        <taxon>Eukaryota</taxon>
        <taxon>Metazoa</taxon>
        <taxon>Ecdysozoa</taxon>
        <taxon>Nematoda</taxon>
        <taxon>Chromadorea</taxon>
        <taxon>Rhabditida</taxon>
        <taxon>Rhabditina</taxon>
        <taxon>Rhabditomorpha</taxon>
        <taxon>Strongyloidea</taxon>
        <taxon>Strongylidae</taxon>
        <taxon>Cylicocyclus</taxon>
    </lineage>
</organism>
<gene>
    <name evidence="1" type="ORF">CYNAS_LOCUS10537</name>
</gene>
<dbReference type="AlphaFoldDB" id="A0AA36GUJ0"/>
<sequence>MSAQEEEVRAQVKVVEDKEVELCIAHLRFLSKFYITVIENKRAQMNMAHTQFLANKEDYNAYSEWTGAKLKIIDLYKYWLRELLNISIVDDLRALCMHQMMAADCYWFLAKMHQPTFHFGHSNYEMACRCMVKILNALFDLLPQHNKFVIHLVRKYSLIVLDYRKEVGLSSPPVQSASHTSTEMHGRDLEICQSNTSRCRTYIDKLQGAIMSNTSTYSDIRRQILQLARQFGMIHRRDGTSMTIDFD</sequence>
<keyword evidence="2" id="KW-1185">Reference proteome</keyword>
<evidence type="ECO:0000313" key="1">
    <source>
        <dbReference type="EMBL" id="CAJ0598554.1"/>
    </source>
</evidence>
<evidence type="ECO:0000313" key="2">
    <source>
        <dbReference type="Proteomes" id="UP001176961"/>
    </source>
</evidence>
<dbReference type="EMBL" id="CATQJL010000223">
    <property type="protein sequence ID" value="CAJ0598554.1"/>
    <property type="molecule type" value="Genomic_DNA"/>
</dbReference>